<dbReference type="CDD" id="cd00761">
    <property type="entry name" value="Glyco_tranf_GTA_type"/>
    <property type="match status" value="1"/>
</dbReference>
<evidence type="ECO:0000256" key="1">
    <source>
        <dbReference type="ARBA" id="ARBA00022676"/>
    </source>
</evidence>
<dbReference type="RefSeq" id="WP_032597397.1">
    <property type="nucleotide sequence ID" value="NZ_JGDS01000015.1"/>
</dbReference>
<keyword evidence="1" id="KW-0328">Glycosyltransferase</keyword>
<gene>
    <name evidence="4" type="ORF">M123_4801</name>
</gene>
<name>A0A016AWA9_BACFG</name>
<dbReference type="AlphaFoldDB" id="A0A016AWA9"/>
<evidence type="ECO:0000313" key="4">
    <source>
        <dbReference type="EMBL" id="EXZ75685.1"/>
    </source>
</evidence>
<dbReference type="Proteomes" id="UP000020938">
    <property type="component" value="Unassembled WGS sequence"/>
</dbReference>
<proteinExistence type="predicted"/>
<comment type="caution">
    <text evidence="4">The sequence shown here is derived from an EMBL/GenBank/DDBJ whole genome shotgun (WGS) entry which is preliminary data.</text>
</comment>
<keyword evidence="2 4" id="KW-0808">Transferase</keyword>
<reference evidence="4 5" key="1">
    <citation type="submission" date="2014-02" db="EMBL/GenBank/DDBJ databases">
        <authorList>
            <person name="Sears C."/>
            <person name="Carroll K."/>
            <person name="Sack B.R."/>
            <person name="Qadri F."/>
            <person name="Myers L.L."/>
            <person name="Chung G.-T."/>
            <person name="Escheverria P."/>
            <person name="Fraser C.M."/>
            <person name="Sadzewicz L."/>
            <person name="Shefchek K.A."/>
            <person name="Tallon L."/>
            <person name="Das S.P."/>
            <person name="Daugherty S."/>
            <person name="Mongodin E.F."/>
        </authorList>
    </citation>
    <scope>NUCLEOTIDE SEQUENCE [LARGE SCALE GENOMIC DNA]</scope>
    <source>
        <strain evidence="4 5">3976T8</strain>
    </source>
</reference>
<accession>A0A016AWA9</accession>
<dbReference type="PANTHER" id="PTHR22916:SF51">
    <property type="entry name" value="GLYCOSYLTRANSFERASE EPSH-RELATED"/>
    <property type="match status" value="1"/>
</dbReference>
<evidence type="ECO:0000256" key="2">
    <source>
        <dbReference type="ARBA" id="ARBA00022679"/>
    </source>
</evidence>
<dbReference type="Pfam" id="PF00535">
    <property type="entry name" value="Glycos_transf_2"/>
    <property type="match status" value="1"/>
</dbReference>
<dbReference type="EMBL" id="JGDS01000015">
    <property type="protein sequence ID" value="EXZ75685.1"/>
    <property type="molecule type" value="Genomic_DNA"/>
</dbReference>
<sequence>MKISVIVPVYNMEKTLRRALDSLVNQTYRNYEVILVDDDSRDSSGAICDEYAERYEQFRVCHKQRNEGLSSARNRGMELACGEWVTFCDSDDYVFPDWLANYQLNDAADYDLIQQGMRCDKNIFGQETKQDYCGFDYVGEPAKYIELLAGSVMVGYTVIKAYRLDMIRRHALAFNPDIRLQEDEVFFYQYMRYCRRVKSVGKQGYYYYAPDWERKYVRKPKEIIELYEALLPNLEAVVGKNCKAKFVRDYKDLFTDSLVSEFSHHPRMCYLDKIRELHLGDYNCSRLSGLLKRIVIKDRTHIFSWVYLLIHSTLREKIKKH</sequence>
<evidence type="ECO:0000259" key="3">
    <source>
        <dbReference type="Pfam" id="PF00535"/>
    </source>
</evidence>
<feature type="domain" description="Glycosyltransferase 2-like" evidence="3">
    <location>
        <begin position="4"/>
        <end position="101"/>
    </location>
</feature>
<dbReference type="PATRIC" id="fig|1339314.3.peg.121"/>
<dbReference type="GO" id="GO:0016758">
    <property type="term" value="F:hexosyltransferase activity"/>
    <property type="evidence" value="ECO:0007669"/>
    <property type="project" value="UniProtKB-ARBA"/>
</dbReference>
<evidence type="ECO:0000313" key="5">
    <source>
        <dbReference type="Proteomes" id="UP000020938"/>
    </source>
</evidence>
<protein>
    <submittedName>
        <fullName evidence="4">Glycosyl transferase 2 family protein</fullName>
    </submittedName>
</protein>
<dbReference type="Gene3D" id="3.90.550.10">
    <property type="entry name" value="Spore Coat Polysaccharide Biosynthesis Protein SpsA, Chain A"/>
    <property type="match status" value="1"/>
</dbReference>
<dbReference type="PANTHER" id="PTHR22916">
    <property type="entry name" value="GLYCOSYLTRANSFERASE"/>
    <property type="match status" value="1"/>
</dbReference>
<dbReference type="SUPFAM" id="SSF53448">
    <property type="entry name" value="Nucleotide-diphospho-sugar transferases"/>
    <property type="match status" value="1"/>
</dbReference>
<dbReference type="InterPro" id="IPR001173">
    <property type="entry name" value="Glyco_trans_2-like"/>
</dbReference>
<dbReference type="InterPro" id="IPR029044">
    <property type="entry name" value="Nucleotide-diphossugar_trans"/>
</dbReference>
<organism evidence="4 5">
    <name type="scientific">Bacteroides fragilis str. 3976T8</name>
    <dbReference type="NCBI Taxonomy" id="1339314"/>
    <lineage>
        <taxon>Bacteria</taxon>
        <taxon>Pseudomonadati</taxon>
        <taxon>Bacteroidota</taxon>
        <taxon>Bacteroidia</taxon>
        <taxon>Bacteroidales</taxon>
        <taxon>Bacteroidaceae</taxon>
        <taxon>Bacteroides</taxon>
    </lineage>
</organism>